<evidence type="ECO:0000313" key="2">
    <source>
        <dbReference type="Proteomes" id="UP001206925"/>
    </source>
</evidence>
<comment type="caution">
    <text evidence="1">The sequence shown here is derived from an EMBL/GenBank/DDBJ whole genome shotgun (WGS) entry which is preliminary data.</text>
</comment>
<dbReference type="AlphaFoldDB" id="A0AAD5DBR3"/>
<dbReference type="EMBL" id="JAMZMK010000360">
    <property type="protein sequence ID" value="KAI7756514.1"/>
    <property type="molecule type" value="Genomic_DNA"/>
</dbReference>
<accession>A0AAD5DBR3</accession>
<proteinExistence type="predicted"/>
<protein>
    <submittedName>
        <fullName evidence="1">Uncharacterized protein</fullName>
    </submittedName>
</protein>
<reference evidence="1" key="1">
    <citation type="submission" date="2022-06" db="EMBL/GenBank/DDBJ databases">
        <title>Uncovering the hologenomic basis of an extraordinary plant invasion.</title>
        <authorList>
            <person name="Bieker V.C."/>
            <person name="Martin M.D."/>
            <person name="Gilbert T."/>
            <person name="Hodgins K."/>
            <person name="Battlay P."/>
            <person name="Petersen B."/>
            <person name="Wilson J."/>
        </authorList>
    </citation>
    <scope>NUCLEOTIDE SEQUENCE</scope>
    <source>
        <strain evidence="1">AA19_3_7</strain>
        <tissue evidence="1">Leaf</tissue>
    </source>
</reference>
<name>A0AAD5DBR3_AMBAR</name>
<keyword evidence="2" id="KW-1185">Reference proteome</keyword>
<dbReference type="Proteomes" id="UP001206925">
    <property type="component" value="Unassembled WGS sequence"/>
</dbReference>
<gene>
    <name evidence="1" type="ORF">M8C21_014503</name>
</gene>
<sequence>MGFQNKDQRGWYMIKLEIRLGITGLQPGYSGDWFGKEDG</sequence>
<organism evidence="1 2">
    <name type="scientific">Ambrosia artemisiifolia</name>
    <name type="common">Common ragweed</name>
    <dbReference type="NCBI Taxonomy" id="4212"/>
    <lineage>
        <taxon>Eukaryota</taxon>
        <taxon>Viridiplantae</taxon>
        <taxon>Streptophyta</taxon>
        <taxon>Embryophyta</taxon>
        <taxon>Tracheophyta</taxon>
        <taxon>Spermatophyta</taxon>
        <taxon>Magnoliopsida</taxon>
        <taxon>eudicotyledons</taxon>
        <taxon>Gunneridae</taxon>
        <taxon>Pentapetalae</taxon>
        <taxon>asterids</taxon>
        <taxon>campanulids</taxon>
        <taxon>Asterales</taxon>
        <taxon>Asteraceae</taxon>
        <taxon>Asteroideae</taxon>
        <taxon>Heliantheae alliance</taxon>
        <taxon>Heliantheae</taxon>
        <taxon>Ambrosia</taxon>
    </lineage>
</organism>
<evidence type="ECO:0000313" key="1">
    <source>
        <dbReference type="EMBL" id="KAI7756514.1"/>
    </source>
</evidence>